<protein>
    <submittedName>
        <fullName evidence="1">Uncharacterized protein</fullName>
    </submittedName>
</protein>
<evidence type="ECO:0000313" key="1">
    <source>
        <dbReference type="EMBL" id="PSN87710.1"/>
    </source>
</evidence>
<proteinExistence type="predicted"/>
<gene>
    <name evidence="1" type="ORF">B9Q03_10180</name>
</gene>
<name>A0A2R6AMW2_9ARCH</name>
<accession>A0A2R6AMW2</accession>
<evidence type="ECO:0000313" key="2">
    <source>
        <dbReference type="Proteomes" id="UP000240322"/>
    </source>
</evidence>
<organism evidence="1 2">
    <name type="scientific">Candidatus Marsarchaeota G2 archaeon OSP_D</name>
    <dbReference type="NCBI Taxonomy" id="1978157"/>
    <lineage>
        <taxon>Archaea</taxon>
        <taxon>Candidatus Marsarchaeota</taxon>
        <taxon>Candidatus Marsarchaeota group 2</taxon>
    </lineage>
</organism>
<sequence>MGDYIKWFKIKDAFDKAKNIFKFLALKSLDEKAEFFANVYWDIFEKEFVVFDLTKGDETRVRAVDPKLRLGYIFVFEAHSHIPMEFPAPPSKNDYNICFPTAIVAPAYRSYTVVHFVPAYQVLVYRNHWDSLVGMYIDDNWMQAWMNLENPKNKGLKFKGFVRGLGMLKDMEKKREEIFRRVRVDPEELCSR</sequence>
<dbReference type="EMBL" id="NEXE01000149">
    <property type="protein sequence ID" value="PSN87710.1"/>
    <property type="molecule type" value="Genomic_DNA"/>
</dbReference>
<comment type="caution">
    <text evidence="1">The sequence shown here is derived from an EMBL/GenBank/DDBJ whole genome shotgun (WGS) entry which is preliminary data.</text>
</comment>
<dbReference type="Proteomes" id="UP000240322">
    <property type="component" value="Unassembled WGS sequence"/>
</dbReference>
<reference evidence="1 2" key="1">
    <citation type="submission" date="2017-04" db="EMBL/GenBank/DDBJ databases">
        <title>Novel microbial lineages endemic to geothermal iron-oxide mats fill important gaps in the evolutionary history of Archaea.</title>
        <authorList>
            <person name="Jay Z.J."/>
            <person name="Beam J.P."/>
            <person name="Dlakic M."/>
            <person name="Rusch D.B."/>
            <person name="Kozubal M.A."/>
            <person name="Inskeep W.P."/>
        </authorList>
    </citation>
    <scope>NUCLEOTIDE SEQUENCE [LARGE SCALE GENOMIC DNA]</scope>
    <source>
        <strain evidence="1">OSP_D</strain>
    </source>
</reference>
<dbReference type="AlphaFoldDB" id="A0A2R6AMW2"/>